<evidence type="ECO:0000313" key="10">
    <source>
        <dbReference type="Proteomes" id="UP000186922"/>
    </source>
</evidence>
<comment type="caution">
    <text evidence="5">Lacks conserved residue(s) required for the propagation of feature annotation.</text>
</comment>
<feature type="chain" id="PRO_5008898673" description="Sushi, von Willebrand factor type A, EGF and pentraxin domain-containing protein 1" evidence="6">
    <location>
        <begin position="30"/>
        <end position="587"/>
    </location>
</feature>
<dbReference type="InterPro" id="IPR013151">
    <property type="entry name" value="Immunoglobulin_dom"/>
</dbReference>
<keyword evidence="10" id="KW-1185">Reference proteome</keyword>
<proteinExistence type="predicted"/>
<dbReference type="PANTHER" id="PTHR45656">
    <property type="entry name" value="PROTEIN CBR-CLEC-78"/>
    <property type="match status" value="1"/>
</dbReference>
<feature type="domain" description="Sushi" evidence="8">
    <location>
        <begin position="398"/>
        <end position="456"/>
    </location>
</feature>
<evidence type="ECO:0008006" key="11">
    <source>
        <dbReference type="Google" id="ProtNLM"/>
    </source>
</evidence>
<dbReference type="Pfam" id="PF00047">
    <property type="entry name" value="ig"/>
    <property type="match status" value="1"/>
</dbReference>
<comment type="caution">
    <text evidence="9">The sequence shown here is derived from an EMBL/GenBank/DDBJ whole genome shotgun (WGS) entry which is preliminary data.</text>
</comment>
<dbReference type="Gene3D" id="2.60.40.10">
    <property type="entry name" value="Immunoglobulins"/>
    <property type="match status" value="1"/>
</dbReference>
<reference evidence="9 10" key="1">
    <citation type="journal article" date="2016" name="Nat. Commun.">
        <title>Extremotolerant tardigrade genome and improved radiotolerance of human cultured cells by tardigrade-unique protein.</title>
        <authorList>
            <person name="Hashimoto T."/>
            <person name="Horikawa D.D."/>
            <person name="Saito Y."/>
            <person name="Kuwahara H."/>
            <person name="Kozuka-Hata H."/>
            <person name="Shin-I T."/>
            <person name="Minakuchi Y."/>
            <person name="Ohishi K."/>
            <person name="Motoyama A."/>
            <person name="Aizu T."/>
            <person name="Enomoto A."/>
            <person name="Kondo K."/>
            <person name="Tanaka S."/>
            <person name="Hara Y."/>
            <person name="Koshikawa S."/>
            <person name="Sagara H."/>
            <person name="Miura T."/>
            <person name="Yokobori S."/>
            <person name="Miyagawa K."/>
            <person name="Suzuki Y."/>
            <person name="Kubo T."/>
            <person name="Oyama M."/>
            <person name="Kohara Y."/>
            <person name="Fujiyama A."/>
            <person name="Arakawa K."/>
            <person name="Katayama T."/>
            <person name="Toyoda A."/>
            <person name="Kunieda T."/>
        </authorList>
    </citation>
    <scope>NUCLEOTIDE SEQUENCE [LARGE SCALE GENOMIC DNA]</scope>
    <source>
        <strain evidence="9 10">YOKOZUNA-1</strain>
    </source>
</reference>
<sequence>MDAVGFPLFFGVVTTMVVIPNLLINCVPAADTPLTNASIPSHCPPLKIYFPAFKGGVSSPDATTVTRYEHLDSVLISNATGADGSRRECQFVCLYGQWTGPLCRRMDMLQKADPNYQPVWQSCYFDPATYVNVTVFYNGQNISEPMSGSSVSSGGLFSTYSSKITVFPHGSRLMFRCKEVGTFIFHGPSVMLCSNGQWEAMPQRAGSQAERLSVQHPTCEAIPELESNLDEKLLYPPIITYAAYGNGMAAPYFDGRLLVYPGSDLNLGCIYEPRRLGPPQWTWSKSINQVQAQSQWTRNLRRNKMEWRLQILKIKPADSGKYTCLTPAGSSHSIVVEVSAVDCPRPWEDEELLTMGTFQFNTTASFSCVSGHRLIGPTELFCQLNGQWNAPVPTCVPVSCPLLNFTDPRLYIEANGTAYDDLAVFSCAAGFSLKGSSTSKCTSNGTWSHPMPTCDHVYCPGFQPPKNGYALETIHEKYLVGKVVHFSCHKGFMATGPTSATCQEDGKWGNPPPKCEVACDTPKSPPHGRLTPIKAAYRVKSHVVYECHSGYRLVGARISYCNPDGRWSFPVPECLLDNSAGGSKRGP</sequence>
<name>A0A1D1VNX1_RAMVA</name>
<dbReference type="PROSITE" id="PS50923">
    <property type="entry name" value="SUSHI"/>
    <property type="match status" value="4"/>
</dbReference>
<dbReference type="Proteomes" id="UP000186922">
    <property type="component" value="Unassembled WGS sequence"/>
</dbReference>
<dbReference type="EMBL" id="BDGG01000009">
    <property type="protein sequence ID" value="GAV03277.1"/>
    <property type="molecule type" value="Genomic_DNA"/>
</dbReference>
<dbReference type="SUPFAM" id="SSF48726">
    <property type="entry name" value="Immunoglobulin"/>
    <property type="match status" value="1"/>
</dbReference>
<dbReference type="FunFam" id="2.10.70.10:FF:000014">
    <property type="entry name" value="Membrane cofactor protein"/>
    <property type="match status" value="1"/>
</dbReference>
<gene>
    <name evidence="9" type="primary">RvY_13724-1</name>
    <name evidence="9" type="synonym">RvY_13724.1</name>
    <name evidence="9" type="ORF">RvY_13724</name>
</gene>
<evidence type="ECO:0000256" key="1">
    <source>
        <dbReference type="ARBA" id="ARBA00022659"/>
    </source>
</evidence>
<evidence type="ECO:0000313" key="9">
    <source>
        <dbReference type="EMBL" id="GAV03277.1"/>
    </source>
</evidence>
<feature type="disulfide bond" evidence="5">
    <location>
        <begin position="547"/>
        <end position="574"/>
    </location>
</feature>
<feature type="domain" description="Sushi" evidence="8">
    <location>
        <begin position="518"/>
        <end position="576"/>
    </location>
</feature>
<dbReference type="AlphaFoldDB" id="A0A1D1VNX1"/>
<evidence type="ECO:0000259" key="8">
    <source>
        <dbReference type="PROSITE" id="PS50923"/>
    </source>
</evidence>
<keyword evidence="4 5" id="KW-1015">Disulfide bond</keyword>
<dbReference type="InterPro" id="IPR036179">
    <property type="entry name" value="Ig-like_dom_sf"/>
</dbReference>
<dbReference type="PANTHER" id="PTHR45656:SF4">
    <property type="entry name" value="PROTEIN CBR-CLEC-78"/>
    <property type="match status" value="1"/>
</dbReference>
<dbReference type="SMART" id="SM00409">
    <property type="entry name" value="IG"/>
    <property type="match status" value="1"/>
</dbReference>
<evidence type="ECO:0000256" key="5">
    <source>
        <dbReference type="PROSITE-ProRule" id="PRU00302"/>
    </source>
</evidence>
<dbReference type="InterPro" id="IPR007110">
    <property type="entry name" value="Ig-like_dom"/>
</dbReference>
<feature type="domain" description="Ig-like" evidence="7">
    <location>
        <begin position="236"/>
        <end position="339"/>
    </location>
</feature>
<feature type="disulfide bond" evidence="5">
    <location>
        <begin position="488"/>
        <end position="515"/>
    </location>
</feature>
<feature type="domain" description="Sushi" evidence="8">
    <location>
        <begin position="341"/>
        <end position="397"/>
    </location>
</feature>
<evidence type="ECO:0000256" key="4">
    <source>
        <dbReference type="ARBA" id="ARBA00023157"/>
    </source>
</evidence>
<dbReference type="SUPFAM" id="SSF57535">
    <property type="entry name" value="Complement control module/SCR domain"/>
    <property type="match status" value="4"/>
</dbReference>
<keyword evidence="2 6" id="KW-0732">Signal</keyword>
<feature type="disulfide bond" evidence="5">
    <location>
        <begin position="368"/>
        <end position="395"/>
    </location>
</feature>
<dbReference type="OrthoDB" id="10026788at2759"/>
<dbReference type="SMART" id="SM00032">
    <property type="entry name" value="CCP"/>
    <property type="match status" value="5"/>
</dbReference>
<feature type="domain" description="Sushi" evidence="8">
    <location>
        <begin position="457"/>
        <end position="517"/>
    </location>
</feature>
<dbReference type="PROSITE" id="PS50835">
    <property type="entry name" value="IG_LIKE"/>
    <property type="match status" value="1"/>
</dbReference>
<feature type="disulfide bond" evidence="5">
    <location>
        <begin position="427"/>
        <end position="454"/>
    </location>
</feature>
<protein>
    <recommendedName>
        <fullName evidence="11">Sushi, von Willebrand factor type A, EGF and pentraxin domain-containing protein 1</fullName>
    </recommendedName>
</protein>
<dbReference type="InterPro" id="IPR035976">
    <property type="entry name" value="Sushi/SCR/CCP_sf"/>
</dbReference>
<accession>A0A1D1VNX1</accession>
<dbReference type="InterPro" id="IPR003599">
    <property type="entry name" value="Ig_sub"/>
</dbReference>
<feature type="disulfide bond" evidence="5">
    <location>
        <begin position="459"/>
        <end position="502"/>
    </location>
</feature>
<evidence type="ECO:0000256" key="3">
    <source>
        <dbReference type="ARBA" id="ARBA00022737"/>
    </source>
</evidence>
<evidence type="ECO:0000256" key="2">
    <source>
        <dbReference type="ARBA" id="ARBA00022729"/>
    </source>
</evidence>
<dbReference type="InterPro" id="IPR013783">
    <property type="entry name" value="Ig-like_fold"/>
</dbReference>
<feature type="signal peptide" evidence="6">
    <location>
        <begin position="1"/>
        <end position="29"/>
    </location>
</feature>
<dbReference type="STRING" id="947166.A0A1D1VNX1"/>
<dbReference type="Gene3D" id="2.10.70.10">
    <property type="entry name" value="Complement Module, domain 1"/>
    <property type="match status" value="5"/>
</dbReference>
<dbReference type="InterPro" id="IPR000436">
    <property type="entry name" value="Sushi_SCR_CCP_dom"/>
</dbReference>
<evidence type="ECO:0000259" key="7">
    <source>
        <dbReference type="PROSITE" id="PS50835"/>
    </source>
</evidence>
<dbReference type="Pfam" id="PF00084">
    <property type="entry name" value="Sushi"/>
    <property type="match status" value="4"/>
</dbReference>
<dbReference type="CDD" id="cd00096">
    <property type="entry name" value="Ig"/>
    <property type="match status" value="1"/>
</dbReference>
<organism evidence="9 10">
    <name type="scientific">Ramazzottius varieornatus</name>
    <name type="common">Water bear</name>
    <name type="synonym">Tardigrade</name>
    <dbReference type="NCBI Taxonomy" id="947166"/>
    <lineage>
        <taxon>Eukaryota</taxon>
        <taxon>Metazoa</taxon>
        <taxon>Ecdysozoa</taxon>
        <taxon>Tardigrada</taxon>
        <taxon>Eutardigrada</taxon>
        <taxon>Parachela</taxon>
        <taxon>Hypsibioidea</taxon>
        <taxon>Ramazzottiidae</taxon>
        <taxon>Ramazzottius</taxon>
    </lineage>
</organism>
<dbReference type="InterPro" id="IPR051277">
    <property type="entry name" value="SEZ6_CSMD_C4BPB_Regulators"/>
</dbReference>
<keyword evidence="1 5" id="KW-0768">Sushi</keyword>
<evidence type="ECO:0000256" key="6">
    <source>
        <dbReference type="SAM" id="SignalP"/>
    </source>
</evidence>
<dbReference type="CDD" id="cd00033">
    <property type="entry name" value="CCP"/>
    <property type="match status" value="4"/>
</dbReference>
<keyword evidence="3" id="KW-0677">Repeat</keyword>